<dbReference type="InterPro" id="IPR023780">
    <property type="entry name" value="Chromo_domain"/>
</dbReference>
<dbReference type="SMART" id="SM00298">
    <property type="entry name" value="CHROMO"/>
    <property type="match status" value="1"/>
</dbReference>
<sequence length="81" mass="9794">MENGRLLPVPERVLRARLRRGVWHLLVQWAGLDTDNATWEPVEQFRQSYPDYQLEDELFLEDGRDVMTGMTYQRRFKRQRG</sequence>
<dbReference type="AlphaFoldDB" id="A0A0A9DJQ9"/>
<name>A0A0A9DJQ9_ARUDO</name>
<evidence type="ECO:0000259" key="1">
    <source>
        <dbReference type="PROSITE" id="PS50013"/>
    </source>
</evidence>
<evidence type="ECO:0000313" key="2">
    <source>
        <dbReference type="EMBL" id="JAD86918.1"/>
    </source>
</evidence>
<dbReference type="PROSITE" id="PS50013">
    <property type="entry name" value="CHROMO_2"/>
    <property type="match status" value="1"/>
</dbReference>
<dbReference type="InterPro" id="IPR000953">
    <property type="entry name" value="Chromo/chromo_shadow_dom"/>
</dbReference>
<reference evidence="2" key="1">
    <citation type="submission" date="2014-09" db="EMBL/GenBank/DDBJ databases">
        <authorList>
            <person name="Magalhaes I.L.F."/>
            <person name="Oliveira U."/>
            <person name="Santos F.R."/>
            <person name="Vidigal T.H.D.A."/>
            <person name="Brescovit A.D."/>
            <person name="Santos A.J."/>
        </authorList>
    </citation>
    <scope>NUCLEOTIDE SEQUENCE</scope>
    <source>
        <tissue evidence="2">Shoot tissue taken approximately 20 cm above the soil surface</tissue>
    </source>
</reference>
<dbReference type="Pfam" id="PF00385">
    <property type="entry name" value="Chromo"/>
    <property type="match status" value="1"/>
</dbReference>
<dbReference type="SUPFAM" id="SSF54160">
    <property type="entry name" value="Chromo domain-like"/>
    <property type="match status" value="1"/>
</dbReference>
<accession>A0A0A9DJQ9</accession>
<protein>
    <recommendedName>
        <fullName evidence="1">Chromo domain-containing protein</fullName>
    </recommendedName>
</protein>
<dbReference type="Gene3D" id="2.40.50.40">
    <property type="match status" value="1"/>
</dbReference>
<reference evidence="2" key="2">
    <citation type="journal article" date="2015" name="Data Brief">
        <title>Shoot transcriptome of the giant reed, Arundo donax.</title>
        <authorList>
            <person name="Barrero R.A."/>
            <person name="Guerrero F.D."/>
            <person name="Moolhuijzen P."/>
            <person name="Goolsby J.A."/>
            <person name="Tidwell J."/>
            <person name="Bellgard S.E."/>
            <person name="Bellgard M.I."/>
        </authorList>
    </citation>
    <scope>NUCLEOTIDE SEQUENCE</scope>
    <source>
        <tissue evidence="2">Shoot tissue taken approximately 20 cm above the soil surface</tissue>
    </source>
</reference>
<dbReference type="InterPro" id="IPR016197">
    <property type="entry name" value="Chromo-like_dom_sf"/>
</dbReference>
<proteinExistence type="predicted"/>
<dbReference type="EMBL" id="GBRH01210977">
    <property type="protein sequence ID" value="JAD86918.1"/>
    <property type="molecule type" value="Transcribed_RNA"/>
</dbReference>
<feature type="domain" description="Chromo" evidence="1">
    <location>
        <begin position="8"/>
        <end position="41"/>
    </location>
</feature>
<organism evidence="2">
    <name type="scientific">Arundo donax</name>
    <name type="common">Giant reed</name>
    <name type="synonym">Donax arundinaceus</name>
    <dbReference type="NCBI Taxonomy" id="35708"/>
    <lineage>
        <taxon>Eukaryota</taxon>
        <taxon>Viridiplantae</taxon>
        <taxon>Streptophyta</taxon>
        <taxon>Embryophyta</taxon>
        <taxon>Tracheophyta</taxon>
        <taxon>Spermatophyta</taxon>
        <taxon>Magnoliopsida</taxon>
        <taxon>Liliopsida</taxon>
        <taxon>Poales</taxon>
        <taxon>Poaceae</taxon>
        <taxon>PACMAD clade</taxon>
        <taxon>Arundinoideae</taxon>
        <taxon>Arundineae</taxon>
        <taxon>Arundo</taxon>
    </lineage>
</organism>